<dbReference type="Gene3D" id="3.40.50.300">
    <property type="entry name" value="P-loop containing nucleotide triphosphate hydrolases"/>
    <property type="match status" value="2"/>
</dbReference>
<dbReference type="InterPro" id="IPR020568">
    <property type="entry name" value="Ribosomal_Su5_D2-typ_SF"/>
</dbReference>
<gene>
    <name evidence="2" type="ORF">SAMN02745150_00102</name>
</gene>
<dbReference type="InterPro" id="IPR000523">
    <property type="entry name" value="Mg_chelatse_chII-like_cat_dom"/>
</dbReference>
<dbReference type="CDD" id="cd00009">
    <property type="entry name" value="AAA"/>
    <property type="match status" value="1"/>
</dbReference>
<organism evidence="2 3">
    <name type="scientific">Brevinema andersonii</name>
    <dbReference type="NCBI Taxonomy" id="34097"/>
    <lineage>
        <taxon>Bacteria</taxon>
        <taxon>Pseudomonadati</taxon>
        <taxon>Spirochaetota</taxon>
        <taxon>Spirochaetia</taxon>
        <taxon>Brevinematales</taxon>
        <taxon>Brevinemataceae</taxon>
        <taxon>Brevinema</taxon>
    </lineage>
</organism>
<dbReference type="InterPro" id="IPR014721">
    <property type="entry name" value="Ribsml_uS5_D2-typ_fold_subgr"/>
</dbReference>
<dbReference type="AlphaFoldDB" id="A0A1I1CYK5"/>
<protein>
    <submittedName>
        <fullName evidence="2">Mg chelatase-related protein</fullName>
    </submittedName>
</protein>
<dbReference type="EMBL" id="FOKY01000001">
    <property type="protein sequence ID" value="SFB67755.1"/>
    <property type="molecule type" value="Genomic_DNA"/>
</dbReference>
<dbReference type="GO" id="GO:0005524">
    <property type="term" value="F:ATP binding"/>
    <property type="evidence" value="ECO:0007669"/>
    <property type="project" value="InterPro"/>
</dbReference>
<dbReference type="Gene3D" id="3.30.230.10">
    <property type="match status" value="1"/>
</dbReference>
<dbReference type="Pfam" id="PF01078">
    <property type="entry name" value="Mg_chelatase"/>
    <property type="match status" value="1"/>
</dbReference>
<proteinExistence type="predicted"/>
<dbReference type="InterPro" id="IPR004482">
    <property type="entry name" value="Mg_chelat-rel"/>
</dbReference>
<evidence type="ECO:0000313" key="2">
    <source>
        <dbReference type="EMBL" id="SFB67755.1"/>
    </source>
</evidence>
<dbReference type="SUPFAM" id="SSF52540">
    <property type="entry name" value="P-loop containing nucleoside triphosphate hydrolases"/>
    <property type="match status" value="1"/>
</dbReference>
<name>A0A1I1CYK5_BREAD</name>
<dbReference type="InterPro" id="IPR027417">
    <property type="entry name" value="P-loop_NTPase"/>
</dbReference>
<feature type="domain" description="Magnesium chelatase ChlI-like catalytic" evidence="1">
    <location>
        <begin position="189"/>
        <end position="321"/>
    </location>
</feature>
<dbReference type="Pfam" id="PF13541">
    <property type="entry name" value="ChlI"/>
    <property type="match status" value="1"/>
</dbReference>
<dbReference type="InterPro" id="IPR045006">
    <property type="entry name" value="CHLI-like"/>
</dbReference>
<dbReference type="PANTHER" id="PTHR32039">
    <property type="entry name" value="MAGNESIUM-CHELATASE SUBUNIT CHLI"/>
    <property type="match status" value="1"/>
</dbReference>
<reference evidence="3" key="1">
    <citation type="submission" date="2016-10" db="EMBL/GenBank/DDBJ databases">
        <authorList>
            <person name="Varghese N."/>
            <person name="Submissions S."/>
        </authorList>
    </citation>
    <scope>NUCLEOTIDE SEQUENCE [LARGE SCALE GENOMIC DNA]</scope>
    <source>
        <strain evidence="3">ATCC 43811</strain>
    </source>
</reference>
<dbReference type="SUPFAM" id="SSF54211">
    <property type="entry name" value="Ribosomal protein S5 domain 2-like"/>
    <property type="match status" value="1"/>
</dbReference>
<sequence>MIRTFSGAFFGLDCLTIEIEIDIKPRMKNFEIVGLPGTTIRESCRRIETAITNSGFHFPGKQIIVNLAPAGVKKIGTLFDLPITLGILAHEADLSIPEKTFMLGELSLDGQLRSIQGSLILAAHAKEQGFETFVCPAENAAEAMMIDGIKIIGIKHLTDAFEIIQGKYPVSSSCPPKSKIFEEEKLFCFSDVKGQETAKRALEIAAAGRHNILMLGPPGTGKTMLARRMPGILPPISPQESLETSKIHSVCGTLSGSQLMRTRPFRAPHHTASDIAIVGGGRFPKPGEISLAHNGILFLNELQEFSGSILQVLRQPLEEKKNYYFTC</sequence>
<evidence type="ECO:0000313" key="3">
    <source>
        <dbReference type="Proteomes" id="UP000240042"/>
    </source>
</evidence>
<dbReference type="STRING" id="34097.SAMN02745150_00102"/>
<evidence type="ECO:0000259" key="1">
    <source>
        <dbReference type="Pfam" id="PF01078"/>
    </source>
</evidence>
<dbReference type="Proteomes" id="UP000240042">
    <property type="component" value="Unassembled WGS sequence"/>
</dbReference>
<dbReference type="RefSeq" id="WP_200778542.1">
    <property type="nucleotide sequence ID" value="NZ_FOKY01000001.1"/>
</dbReference>
<accession>A0A1I1CYK5</accession>
<dbReference type="NCBIfam" id="TIGR00368">
    <property type="entry name" value="YifB family Mg chelatase-like AAA ATPase"/>
    <property type="match status" value="1"/>
</dbReference>
<keyword evidence="3" id="KW-1185">Reference proteome</keyword>
<dbReference type="PANTHER" id="PTHR32039:SF7">
    <property type="entry name" value="COMPETENCE PROTEIN COMM"/>
    <property type="match status" value="1"/>
</dbReference>